<keyword evidence="10" id="KW-0809">Transit peptide</keyword>
<evidence type="ECO:0000256" key="3">
    <source>
        <dbReference type="ARBA" id="ARBA00007152"/>
    </source>
</evidence>
<evidence type="ECO:0000256" key="12">
    <source>
        <dbReference type="ARBA" id="ARBA00022989"/>
    </source>
</evidence>
<dbReference type="GeneID" id="111136787"/>
<gene>
    <name evidence="19" type="primary">LOC111136787</name>
</gene>
<dbReference type="RefSeq" id="XP_022343602.1">
    <property type="nucleotide sequence ID" value="XM_022487894.1"/>
</dbReference>
<dbReference type="PANTHER" id="PTHR13178:SF0">
    <property type="entry name" value="NADH DEHYDROGENASE [UBIQUINONE] 1 BETA SUBCOMPLEX SUBUNIT 5, MITOCHONDRIAL"/>
    <property type="match status" value="1"/>
</dbReference>
<keyword evidence="6" id="KW-0813">Transport</keyword>
<accession>A0A8B8EUJ9</accession>
<protein>
    <recommendedName>
        <fullName evidence="5">NADH dehydrogenase [ubiquinone] 1 beta subcomplex subunit 5, mitochondrial</fullName>
    </recommendedName>
    <alternativeName>
        <fullName evidence="16">Complex I-SGDH</fullName>
    </alternativeName>
    <alternativeName>
        <fullName evidence="15">NADH-ubiquinone oxidoreductase SGDH subunit</fullName>
    </alternativeName>
</protein>
<proteinExistence type="inferred from homology"/>
<evidence type="ECO:0000256" key="4">
    <source>
        <dbReference type="ARBA" id="ARBA00011533"/>
    </source>
</evidence>
<reference evidence="19" key="1">
    <citation type="submission" date="2025-08" db="UniProtKB">
        <authorList>
            <consortium name="RefSeq"/>
        </authorList>
    </citation>
    <scope>IDENTIFICATION</scope>
    <source>
        <tissue evidence="19">Whole sample</tissue>
    </source>
</reference>
<evidence type="ECO:0000256" key="11">
    <source>
        <dbReference type="ARBA" id="ARBA00022982"/>
    </source>
</evidence>
<keyword evidence="8 17" id="KW-0812">Transmembrane</keyword>
<dbReference type="InterPro" id="IPR019173">
    <property type="entry name" value="NADH_UbQ_OxRdtase_B5_su"/>
</dbReference>
<keyword evidence="12 17" id="KW-1133">Transmembrane helix</keyword>
<evidence type="ECO:0000256" key="7">
    <source>
        <dbReference type="ARBA" id="ARBA00022660"/>
    </source>
</evidence>
<evidence type="ECO:0000256" key="15">
    <source>
        <dbReference type="ARBA" id="ARBA00032395"/>
    </source>
</evidence>
<evidence type="ECO:0000313" key="19">
    <source>
        <dbReference type="RefSeq" id="XP_022343602.1"/>
    </source>
</evidence>
<dbReference type="GO" id="GO:0005743">
    <property type="term" value="C:mitochondrial inner membrane"/>
    <property type="evidence" value="ECO:0007669"/>
    <property type="project" value="UniProtKB-SubCell"/>
</dbReference>
<evidence type="ECO:0000256" key="9">
    <source>
        <dbReference type="ARBA" id="ARBA00022792"/>
    </source>
</evidence>
<feature type="transmembrane region" description="Helical" evidence="17">
    <location>
        <begin position="70"/>
        <end position="90"/>
    </location>
</feature>
<comment type="subcellular location">
    <subcellularLocation>
        <location evidence="2">Mitochondrion inner membrane</location>
        <topology evidence="2">Single-pass membrane protein</topology>
    </subcellularLocation>
</comment>
<dbReference type="PANTHER" id="PTHR13178">
    <property type="entry name" value="NADH-UBIQUINONE OXIDOREDUCTASE SGDH SUBUNIT"/>
    <property type="match status" value="1"/>
</dbReference>
<evidence type="ECO:0000256" key="14">
    <source>
        <dbReference type="ARBA" id="ARBA00023136"/>
    </source>
</evidence>
<evidence type="ECO:0000256" key="6">
    <source>
        <dbReference type="ARBA" id="ARBA00022448"/>
    </source>
</evidence>
<evidence type="ECO:0000256" key="2">
    <source>
        <dbReference type="ARBA" id="ARBA00004434"/>
    </source>
</evidence>
<keyword evidence="11" id="KW-0249">Electron transport</keyword>
<evidence type="ECO:0000256" key="16">
    <source>
        <dbReference type="ARBA" id="ARBA00032550"/>
    </source>
</evidence>
<evidence type="ECO:0000256" key="8">
    <source>
        <dbReference type="ARBA" id="ARBA00022692"/>
    </source>
</evidence>
<name>A0A8B8EUJ9_CRAVI</name>
<evidence type="ECO:0000256" key="5">
    <source>
        <dbReference type="ARBA" id="ARBA00015175"/>
    </source>
</evidence>
<dbReference type="KEGG" id="cvn:111136787"/>
<evidence type="ECO:0000256" key="17">
    <source>
        <dbReference type="SAM" id="Phobius"/>
    </source>
</evidence>
<dbReference type="Proteomes" id="UP000694844">
    <property type="component" value="Chromosome 5"/>
</dbReference>
<evidence type="ECO:0000256" key="1">
    <source>
        <dbReference type="ARBA" id="ARBA00003195"/>
    </source>
</evidence>
<evidence type="ECO:0000256" key="10">
    <source>
        <dbReference type="ARBA" id="ARBA00022946"/>
    </source>
</evidence>
<sequence>MIPFSCLRVSMTQGTRNFFTLVIRTPQTKNDALKSKPVQELVRSSHWGPGFLGVPRFGTRIKDYFLRDHIILYFWIAAAPVSLMTMYNMYIGPAELKDIPEGYEPRHWEYYRTPAQRFAHKWIFSSYEQGYEKNLHVIDQKLRKAYSKRRHKIVDQHMRYNFEYKGWYYQIDRRIEDLLLHEELQKKHGIFKEYFYGRPLMDRSQTRPRN</sequence>
<organism evidence="18 19">
    <name type="scientific">Crassostrea virginica</name>
    <name type="common">Eastern oyster</name>
    <dbReference type="NCBI Taxonomy" id="6565"/>
    <lineage>
        <taxon>Eukaryota</taxon>
        <taxon>Metazoa</taxon>
        <taxon>Spiralia</taxon>
        <taxon>Lophotrochozoa</taxon>
        <taxon>Mollusca</taxon>
        <taxon>Bivalvia</taxon>
        <taxon>Autobranchia</taxon>
        <taxon>Pteriomorphia</taxon>
        <taxon>Ostreida</taxon>
        <taxon>Ostreoidea</taxon>
        <taxon>Ostreidae</taxon>
        <taxon>Crassostrea</taxon>
    </lineage>
</organism>
<keyword evidence="18" id="KW-1185">Reference proteome</keyword>
<comment type="subunit">
    <text evidence="4">Complex I is composed of 45 different subunits.</text>
</comment>
<evidence type="ECO:0000313" key="18">
    <source>
        <dbReference type="Proteomes" id="UP000694844"/>
    </source>
</evidence>
<comment type="similarity">
    <text evidence="3">Belongs to the complex I NDUFB5 subunit family.</text>
</comment>
<evidence type="ECO:0000256" key="13">
    <source>
        <dbReference type="ARBA" id="ARBA00023128"/>
    </source>
</evidence>
<keyword evidence="7" id="KW-0679">Respiratory chain</keyword>
<dbReference type="OrthoDB" id="9995605at2759"/>
<keyword evidence="14 17" id="KW-0472">Membrane</keyword>
<keyword evidence="13" id="KW-0496">Mitochondrion</keyword>
<comment type="function">
    <text evidence="1">Accessory subunit of the mitochondrial membrane respiratory chain NADH dehydrogenase (Complex I), that is believed not to be involved in catalysis. Complex I functions in the transfer of electrons from NADH to the respiratory chain. The immediate electron acceptor for the enzyme is believed to be ubiquinone.</text>
</comment>
<dbReference type="AlphaFoldDB" id="A0A8B8EUJ9"/>
<dbReference type="Pfam" id="PF09781">
    <property type="entry name" value="NDUF_B5"/>
    <property type="match status" value="1"/>
</dbReference>
<keyword evidence="9" id="KW-0999">Mitochondrion inner membrane</keyword>